<name>A0ABQ7KET0_9FUNG</name>
<dbReference type="SUPFAM" id="SSF54928">
    <property type="entry name" value="RNA-binding domain, RBD"/>
    <property type="match status" value="2"/>
</dbReference>
<feature type="compositionally biased region" description="Basic and acidic residues" evidence="3">
    <location>
        <begin position="115"/>
        <end position="124"/>
    </location>
</feature>
<comment type="caution">
    <text evidence="5">The sequence shown here is derived from an EMBL/GenBank/DDBJ whole genome shotgun (WGS) entry which is preliminary data.</text>
</comment>
<feature type="domain" description="RRM" evidence="4">
    <location>
        <begin position="527"/>
        <end position="623"/>
    </location>
</feature>
<sequence length="680" mass="76572">MQGASQMSDQDNTRVRSDDTTTTASGSYRPDSTDTPAMSQRKASCTDSGFMPWSQDVADNEESDTHSLTNDQQSAGQETIFNQELYTTVSRTTQAPGIREDRYVSYNPAHFREHEGVISPRDLRPASVSPTPQNQNIFSPSSSPSDYSSSRSLSGFNEVFVPSQTAGQLRPFVSSEGKRLSEETSPLGIYFRERSQSADRATDPGVPTRFIKVSNVERDMSIWVARDAFKSFGDLRGVYTAYLISDGVIFLEFFDIRHAMIASKRLYSSPAFENSTIRVYFCPPSFIRRAFVECQTNCNEGILVVSLQAPILSDNDLLRFLSTFGEIQSFQKEFSGWPPMILVEYYDTRHAALALSALREMHSNKRIHCQAMFYQKNASVGSNDCQHQQNIHPIGYRMTRANSTPGDIMYPPSSGSIIETSRSTDAESFQPEKTVRRQAEQTLRSLSSASSDRRGLTPLTGDVVESTVKDEHQRFRHPDEAAQSHKLPSNGRPRSPPLLMRTTSMTLSTGYAQRDVTIPLVSSDKRTTFMIRNIPNKYTQPMLLECINETHFGKFDFLYLRMDFKNKCNVGYAFINFINIEVVASFVEQHVSKKWGRFNSDKICSLSYATIQGRRALVDKFRNSSVMEEEPSYRPKIFYTGGPNLGQEEPFPGPTLCKESARGYSAARRRISSAPPQHEP</sequence>
<dbReference type="InterPro" id="IPR034862">
    <property type="entry name" value="Fungal_Mei2-like_RRM3"/>
</dbReference>
<proteinExistence type="predicted"/>
<evidence type="ECO:0000256" key="1">
    <source>
        <dbReference type="ARBA" id="ARBA00022884"/>
    </source>
</evidence>
<reference evidence="5 6" key="1">
    <citation type="journal article" date="2020" name="Fungal Divers.">
        <title>Resolving the Mortierellaceae phylogeny through synthesis of multi-gene phylogenetics and phylogenomics.</title>
        <authorList>
            <person name="Vandepol N."/>
            <person name="Liber J."/>
            <person name="Desiro A."/>
            <person name="Na H."/>
            <person name="Kennedy M."/>
            <person name="Barry K."/>
            <person name="Grigoriev I.V."/>
            <person name="Miller A.N."/>
            <person name="O'Donnell K."/>
            <person name="Stajich J.E."/>
            <person name="Bonito G."/>
        </authorList>
    </citation>
    <scope>NUCLEOTIDE SEQUENCE [LARGE SCALE GENOMIC DNA]</scope>
    <source>
        <strain evidence="5 6">AD045</strain>
    </source>
</reference>
<accession>A0ABQ7KET0</accession>
<feature type="region of interest" description="Disordered" evidence="3">
    <location>
        <begin position="115"/>
        <end position="150"/>
    </location>
</feature>
<protein>
    <recommendedName>
        <fullName evidence="4">RRM domain-containing protein</fullName>
    </recommendedName>
</protein>
<feature type="region of interest" description="Disordered" evidence="3">
    <location>
        <begin position="443"/>
        <end position="499"/>
    </location>
</feature>
<keyword evidence="1 2" id="KW-0694">RNA-binding</keyword>
<feature type="region of interest" description="Disordered" evidence="3">
    <location>
        <begin position="419"/>
        <end position="438"/>
    </location>
</feature>
<dbReference type="InterPro" id="IPR007201">
    <property type="entry name" value="Mei2-like_Rrm_C"/>
</dbReference>
<evidence type="ECO:0000259" key="4">
    <source>
        <dbReference type="PROSITE" id="PS50102"/>
    </source>
</evidence>
<feature type="compositionally biased region" description="Polar residues" evidence="3">
    <location>
        <begin position="128"/>
        <end position="138"/>
    </location>
</feature>
<dbReference type="PROSITE" id="PS50102">
    <property type="entry name" value="RRM"/>
    <property type="match status" value="1"/>
</dbReference>
<organism evidence="5 6">
    <name type="scientific">Linnemannia gamsii</name>
    <dbReference type="NCBI Taxonomy" id="64522"/>
    <lineage>
        <taxon>Eukaryota</taxon>
        <taxon>Fungi</taxon>
        <taxon>Fungi incertae sedis</taxon>
        <taxon>Mucoromycota</taxon>
        <taxon>Mortierellomycotina</taxon>
        <taxon>Mortierellomycetes</taxon>
        <taxon>Mortierellales</taxon>
        <taxon>Mortierellaceae</taxon>
        <taxon>Linnemannia</taxon>
    </lineage>
</organism>
<feature type="compositionally biased region" description="Low complexity" evidence="3">
    <location>
        <begin position="139"/>
        <end position="150"/>
    </location>
</feature>
<dbReference type="InterPro" id="IPR000504">
    <property type="entry name" value="RRM_dom"/>
</dbReference>
<dbReference type="Pfam" id="PF04059">
    <property type="entry name" value="RRM_2"/>
    <property type="match status" value="1"/>
</dbReference>
<feature type="region of interest" description="Disordered" evidence="3">
    <location>
        <begin position="661"/>
        <end position="680"/>
    </location>
</feature>
<feature type="compositionally biased region" description="Basic and acidic residues" evidence="3">
    <location>
        <begin position="467"/>
        <end position="483"/>
    </location>
</feature>
<dbReference type="InterPro" id="IPR035979">
    <property type="entry name" value="RBD_domain_sf"/>
</dbReference>
<evidence type="ECO:0000256" key="3">
    <source>
        <dbReference type="SAM" id="MobiDB-lite"/>
    </source>
</evidence>
<feature type="compositionally biased region" description="Polar residues" evidence="3">
    <location>
        <begin position="1"/>
        <end position="10"/>
    </location>
</feature>
<feature type="compositionally biased region" description="Polar residues" evidence="3">
    <location>
        <begin position="33"/>
        <end position="47"/>
    </location>
</feature>
<evidence type="ECO:0000313" key="6">
    <source>
        <dbReference type="Proteomes" id="UP001194696"/>
    </source>
</evidence>
<dbReference type="PANTHER" id="PTHR23189">
    <property type="entry name" value="RNA RECOGNITION MOTIF-CONTAINING"/>
    <property type="match status" value="1"/>
</dbReference>
<dbReference type="CDD" id="cd12532">
    <property type="entry name" value="RRM3_MEI2_fungi"/>
    <property type="match status" value="1"/>
</dbReference>
<evidence type="ECO:0000313" key="5">
    <source>
        <dbReference type="EMBL" id="KAG0297029.1"/>
    </source>
</evidence>
<dbReference type="Proteomes" id="UP001194696">
    <property type="component" value="Unassembled WGS sequence"/>
</dbReference>
<feature type="compositionally biased region" description="Polar residues" evidence="3">
    <location>
        <begin position="66"/>
        <end position="75"/>
    </location>
</feature>
<evidence type="ECO:0000256" key="2">
    <source>
        <dbReference type="PROSITE-ProRule" id="PRU00176"/>
    </source>
</evidence>
<feature type="region of interest" description="Disordered" evidence="3">
    <location>
        <begin position="1"/>
        <end position="75"/>
    </location>
</feature>
<keyword evidence="6" id="KW-1185">Reference proteome</keyword>
<gene>
    <name evidence="5" type="ORF">BGZ96_007913</name>
</gene>
<dbReference type="EMBL" id="JAAAIM010000042">
    <property type="protein sequence ID" value="KAG0297029.1"/>
    <property type="molecule type" value="Genomic_DNA"/>
</dbReference>